<evidence type="ECO:0000259" key="2">
    <source>
        <dbReference type="Pfam" id="PF13649"/>
    </source>
</evidence>
<proteinExistence type="predicted"/>
<keyword evidence="4" id="KW-1185">Reference proteome</keyword>
<evidence type="ECO:0000313" key="3">
    <source>
        <dbReference type="EMBL" id="NYJ06410.1"/>
    </source>
</evidence>
<protein>
    <submittedName>
        <fullName evidence="3">SAM-dependent methyltransferase</fullName>
    </submittedName>
</protein>
<dbReference type="GO" id="GO:0032259">
    <property type="term" value="P:methylation"/>
    <property type="evidence" value="ECO:0007669"/>
    <property type="project" value="UniProtKB-KW"/>
</dbReference>
<dbReference type="EMBL" id="JACBZT010000001">
    <property type="protein sequence ID" value="NYJ06410.1"/>
    <property type="molecule type" value="Genomic_DNA"/>
</dbReference>
<dbReference type="RefSeq" id="WP_179717504.1">
    <property type="nucleotide sequence ID" value="NZ_JACBZT010000001.1"/>
</dbReference>
<dbReference type="Gene3D" id="3.40.50.150">
    <property type="entry name" value="Vaccinia Virus protein VP39"/>
    <property type="match status" value="1"/>
</dbReference>
<gene>
    <name evidence="3" type="ORF">GGQ55_002688</name>
</gene>
<reference evidence="3 4" key="1">
    <citation type="submission" date="2020-07" db="EMBL/GenBank/DDBJ databases">
        <title>Sequencing the genomes of 1000 actinobacteria strains.</title>
        <authorList>
            <person name="Klenk H.-P."/>
        </authorList>
    </citation>
    <scope>NUCLEOTIDE SEQUENCE [LARGE SCALE GENOMIC DNA]</scope>
    <source>
        <strain evidence="3 4">DSM 104001</strain>
    </source>
</reference>
<dbReference type="InterPro" id="IPR041698">
    <property type="entry name" value="Methyltransf_25"/>
</dbReference>
<accession>A0A853CEY6</accession>
<dbReference type="Pfam" id="PF13649">
    <property type="entry name" value="Methyltransf_25"/>
    <property type="match status" value="1"/>
</dbReference>
<comment type="caution">
    <text evidence="3">The sequence shown here is derived from an EMBL/GenBank/DDBJ whole genome shotgun (WGS) entry which is preliminary data.</text>
</comment>
<dbReference type="PANTHER" id="PTHR43861">
    <property type="entry name" value="TRANS-ACONITATE 2-METHYLTRANSFERASE-RELATED"/>
    <property type="match status" value="1"/>
</dbReference>
<dbReference type="GO" id="GO:0008168">
    <property type="term" value="F:methyltransferase activity"/>
    <property type="evidence" value="ECO:0007669"/>
    <property type="project" value="UniProtKB-KW"/>
</dbReference>
<evidence type="ECO:0000256" key="1">
    <source>
        <dbReference type="ARBA" id="ARBA00022679"/>
    </source>
</evidence>
<keyword evidence="1 3" id="KW-0808">Transferase</keyword>
<feature type="domain" description="Methyltransferase" evidence="2">
    <location>
        <begin position="49"/>
        <end position="145"/>
    </location>
</feature>
<keyword evidence="3" id="KW-0489">Methyltransferase</keyword>
<dbReference type="CDD" id="cd02440">
    <property type="entry name" value="AdoMet_MTases"/>
    <property type="match status" value="1"/>
</dbReference>
<sequence length="284" mass="30111">MTTTMSQQEYSLQRSALEYDRLRAQARTWESAAETVLDRVRPRPGGSALDAGCGPGETMRLLARRVGPHGTVTGIDVDAALGAVAERSLHAEGYPQVRFVAADLSVDEPVPGGPYDVVYARLLLFHLPQRVAVLARLWDAVAPGGALVVQEYDLGAIDLVPPLPSVEEVRRVICETFLALGCDIRAGFHLSQLFGEAGIGAPDGTDVAGRIEPLATGQRILSATFSSVLPAALAHGVTGEAEADATLAALARDADRLPDASLFWPLMLSAWKRKEVSAGGPSPR</sequence>
<evidence type="ECO:0000313" key="4">
    <source>
        <dbReference type="Proteomes" id="UP000541969"/>
    </source>
</evidence>
<name>A0A853CEY6_9ACTN</name>
<dbReference type="SUPFAM" id="SSF53335">
    <property type="entry name" value="S-adenosyl-L-methionine-dependent methyltransferases"/>
    <property type="match status" value="1"/>
</dbReference>
<dbReference type="InterPro" id="IPR029063">
    <property type="entry name" value="SAM-dependent_MTases_sf"/>
</dbReference>
<dbReference type="AlphaFoldDB" id="A0A853CEY6"/>
<dbReference type="Proteomes" id="UP000541969">
    <property type="component" value="Unassembled WGS sequence"/>
</dbReference>
<organism evidence="3 4">
    <name type="scientific">Petropleomorpha daqingensis</name>
    <dbReference type="NCBI Taxonomy" id="2026353"/>
    <lineage>
        <taxon>Bacteria</taxon>
        <taxon>Bacillati</taxon>
        <taxon>Actinomycetota</taxon>
        <taxon>Actinomycetes</taxon>
        <taxon>Geodermatophilales</taxon>
        <taxon>Geodermatophilaceae</taxon>
        <taxon>Petropleomorpha</taxon>
    </lineage>
</organism>